<evidence type="ECO:0000256" key="3">
    <source>
        <dbReference type="ARBA" id="ARBA00022763"/>
    </source>
</evidence>
<dbReference type="InterPro" id="IPR007860">
    <property type="entry name" value="DNA_mmatch_repair_MutS_con_dom"/>
</dbReference>
<dbReference type="InterPro" id="IPR017261">
    <property type="entry name" value="DNA_mismatch_repair_MutS/MSH"/>
</dbReference>
<sequence>MQRILRIKRIPVFKQYKHSISSSRYEIRPLLVDENGLNKNIWIKDNLKGSSEERSSFEPTMDVSGPIYTQLLDKVLYNQKKYTNCVLLTRVGGFYELYFSQAEKYAPILNLKLARKDTKAGPVPMAGFPFYQLDRYLKCLVEEIGEYVAISEEYRRLDRCSIYKNIYERRVSRIVTPGTLIDEKFMNLYINNFLLAIHMNKDTMEEKDLIQSQEIGLAWFDLSTGDFFTQTSKFEYILDELERINPKEIIVDKKFKEIFVEYISSYVKERECFVTYETFEIPDSMIQKWENIKNNDETSDFSILEEHASLKILSYVNDKLQGEDFDLQAPVRRNSEENIFMDIHSIRALELKQSLREGGKTGTLLSAIKRTVTNSGSRLLTEWICSPITSISLINKRLNLVEIFYNNSHLRAEIIQLLKKIYDTQRVVQKISLGRKNADDLLALSKTIGITNRIYQCLEKLSDNESLNSLLKRIIIPLDLFKKIQNTIDEDGLMQKQKENEELIVDAMEKTIEIERISKTQDFSNNDLIESKLKTNHDLKNNDVWIIKKNASLPLKKLHEELNTLYNQKDKLQESLKLLLGTTNLTLKTTHSLNHIIHLRNKNTEKSISKINGAKILSTNKNTKSIQIPEWTNLGNMIEQTKIKIRLEESNTIENLRIETLKNLTILRKNARVLDELDIASSFATLAQEQKLVRPILKTGTYHKIISGRHPIVEAGLYNRGLVFVPNDCCLGEKKRIWFITGPNMGGKSTYLRQNAIISILAQIGSFVPAKYAEIGIVDRIFSRVGSNDNLYKNESTFMVEMLETARILKRATPKSLVIMDEIGRGTTYKDGLAIAYACLYHLHYINKSRVLFASHFHELVNMISLFDSVSMYCTKILEEGDGTFRFLYKIAEGVNDNSHGLKVAMMAGLPEKAIQVAKETLKKLNET</sequence>
<dbReference type="InterPro" id="IPR007695">
    <property type="entry name" value="DNA_mismatch_repair_MutS-lik_N"/>
</dbReference>
<dbReference type="GO" id="GO:0005634">
    <property type="term" value="C:nucleus"/>
    <property type="evidence" value="ECO:0007669"/>
    <property type="project" value="TreeGrafter"/>
</dbReference>
<dbReference type="PIRSF" id="PIRSF037677">
    <property type="entry name" value="DNA_mis_repair_Msh6"/>
    <property type="match status" value="1"/>
</dbReference>
<keyword evidence="6" id="KW-0234">DNA repair</keyword>
<dbReference type="AlphaFoldDB" id="A0A0W4ZLM3"/>
<dbReference type="GO" id="GO:0140664">
    <property type="term" value="F:ATP-dependent DNA damage sensor activity"/>
    <property type="evidence" value="ECO:0007669"/>
    <property type="project" value="InterPro"/>
</dbReference>
<evidence type="ECO:0000313" key="8">
    <source>
        <dbReference type="EMBL" id="KTW29276.1"/>
    </source>
</evidence>
<dbReference type="InterPro" id="IPR016151">
    <property type="entry name" value="DNA_mismatch_repair_MutS_N"/>
</dbReference>
<dbReference type="SUPFAM" id="SSF48334">
    <property type="entry name" value="DNA repair protein MutS, domain III"/>
    <property type="match status" value="1"/>
</dbReference>
<dbReference type="GeneID" id="28936022"/>
<dbReference type="GO" id="GO:0030983">
    <property type="term" value="F:mismatched DNA binding"/>
    <property type="evidence" value="ECO:0007669"/>
    <property type="project" value="InterPro"/>
</dbReference>
<dbReference type="Gene3D" id="3.40.1170.10">
    <property type="entry name" value="DNA repair protein MutS, domain I"/>
    <property type="match status" value="1"/>
</dbReference>
<dbReference type="GO" id="GO:0005524">
    <property type="term" value="F:ATP binding"/>
    <property type="evidence" value="ECO:0007669"/>
    <property type="project" value="UniProtKB-KW"/>
</dbReference>
<dbReference type="Pfam" id="PF01624">
    <property type="entry name" value="MutS_I"/>
    <property type="match status" value="1"/>
</dbReference>
<keyword evidence="3" id="KW-0227">DNA damage</keyword>
<dbReference type="GO" id="GO:0005739">
    <property type="term" value="C:mitochondrion"/>
    <property type="evidence" value="ECO:0007669"/>
    <property type="project" value="TreeGrafter"/>
</dbReference>
<dbReference type="SUPFAM" id="SSF52540">
    <property type="entry name" value="P-loop containing nucleoside triphosphate hydrolases"/>
    <property type="match status" value="1"/>
</dbReference>
<keyword evidence="4" id="KW-0067">ATP-binding</keyword>
<keyword evidence="9" id="KW-1185">Reference proteome</keyword>
<name>A0A0W4ZLM3_PNEC8</name>
<evidence type="ECO:0000256" key="2">
    <source>
        <dbReference type="ARBA" id="ARBA00022741"/>
    </source>
</evidence>
<evidence type="ECO:0000256" key="5">
    <source>
        <dbReference type="ARBA" id="ARBA00023125"/>
    </source>
</evidence>
<evidence type="ECO:0000256" key="6">
    <source>
        <dbReference type="ARBA" id="ARBA00023204"/>
    </source>
</evidence>
<evidence type="ECO:0000313" key="9">
    <source>
        <dbReference type="Proteomes" id="UP000054454"/>
    </source>
</evidence>
<dbReference type="SMART" id="SM00533">
    <property type="entry name" value="MUTSd"/>
    <property type="match status" value="1"/>
</dbReference>
<dbReference type="GO" id="GO:0006298">
    <property type="term" value="P:mismatch repair"/>
    <property type="evidence" value="ECO:0007669"/>
    <property type="project" value="InterPro"/>
</dbReference>
<dbReference type="SUPFAM" id="SSF55271">
    <property type="entry name" value="DNA repair protein MutS, domain I"/>
    <property type="match status" value="1"/>
</dbReference>
<feature type="domain" description="DNA mismatch repair proteins mutS family" evidence="7">
    <location>
        <begin position="816"/>
        <end position="832"/>
    </location>
</feature>
<dbReference type="GO" id="GO:0043504">
    <property type="term" value="P:mitochondrial DNA repair"/>
    <property type="evidence" value="ECO:0007669"/>
    <property type="project" value="TreeGrafter"/>
</dbReference>
<comment type="similarity">
    <text evidence="1">Belongs to the DNA mismatch repair MutS family.</text>
</comment>
<dbReference type="PROSITE" id="PS00486">
    <property type="entry name" value="DNA_MISMATCH_REPAIR_2"/>
    <property type="match status" value="1"/>
</dbReference>
<evidence type="ECO:0000256" key="4">
    <source>
        <dbReference type="ARBA" id="ARBA00022840"/>
    </source>
</evidence>
<dbReference type="VEuPathDB" id="FungiDB:T552_01231"/>
<evidence type="ECO:0000256" key="1">
    <source>
        <dbReference type="ARBA" id="ARBA00006271"/>
    </source>
</evidence>
<dbReference type="EMBL" id="LFVZ01000005">
    <property type="protein sequence ID" value="KTW29276.1"/>
    <property type="molecule type" value="Genomic_DNA"/>
</dbReference>
<dbReference type="OrthoDB" id="2534523at2759"/>
<keyword evidence="5" id="KW-0238">DNA-binding</keyword>
<organism evidence="8 9">
    <name type="scientific">Pneumocystis carinii (strain B80)</name>
    <name type="common">Rat pneumocystis pneumonia agent</name>
    <name type="synonym">Pneumocystis carinii f. sp. carinii</name>
    <dbReference type="NCBI Taxonomy" id="1408658"/>
    <lineage>
        <taxon>Eukaryota</taxon>
        <taxon>Fungi</taxon>
        <taxon>Dikarya</taxon>
        <taxon>Ascomycota</taxon>
        <taxon>Taphrinomycotina</taxon>
        <taxon>Pneumocystomycetes</taxon>
        <taxon>Pneumocystaceae</taxon>
        <taxon>Pneumocystis</taxon>
    </lineage>
</organism>
<dbReference type="Pfam" id="PF00488">
    <property type="entry name" value="MutS_V"/>
    <property type="match status" value="1"/>
</dbReference>
<dbReference type="PANTHER" id="PTHR11361">
    <property type="entry name" value="DNA MISMATCH REPAIR PROTEIN MUTS FAMILY MEMBER"/>
    <property type="match status" value="1"/>
</dbReference>
<dbReference type="SMART" id="SM00534">
    <property type="entry name" value="MUTSac"/>
    <property type="match status" value="1"/>
</dbReference>
<dbReference type="InterPro" id="IPR000432">
    <property type="entry name" value="DNA_mismatch_repair_MutS_C"/>
</dbReference>
<dbReference type="FunFam" id="3.40.50.300:FF:001238">
    <property type="entry name" value="DNA mismatch repair protein"/>
    <property type="match status" value="1"/>
</dbReference>
<dbReference type="InterPro" id="IPR027417">
    <property type="entry name" value="P-loop_NTPase"/>
</dbReference>
<dbReference type="Gene3D" id="3.40.50.300">
    <property type="entry name" value="P-loop containing nucleotide triphosphate hydrolases"/>
    <property type="match status" value="1"/>
</dbReference>
<dbReference type="InterPro" id="IPR007696">
    <property type="entry name" value="DNA_mismatch_repair_MutS_core"/>
</dbReference>
<dbReference type="InterPro" id="IPR036678">
    <property type="entry name" value="MutS_con_dom_sf"/>
</dbReference>
<evidence type="ECO:0000259" key="7">
    <source>
        <dbReference type="PROSITE" id="PS00486"/>
    </source>
</evidence>
<dbReference type="Gene3D" id="1.10.1420.10">
    <property type="match status" value="1"/>
</dbReference>
<keyword evidence="2" id="KW-0547">Nucleotide-binding</keyword>
<protein>
    <recommendedName>
        <fullName evidence="7">DNA mismatch repair proteins mutS family domain-containing protein</fullName>
    </recommendedName>
</protein>
<dbReference type="Pfam" id="PF05188">
    <property type="entry name" value="MutS_II"/>
    <property type="match status" value="1"/>
</dbReference>
<dbReference type="Pfam" id="PF05192">
    <property type="entry name" value="MutS_III"/>
    <property type="match status" value="1"/>
</dbReference>
<comment type="caution">
    <text evidence="8">The sequence shown here is derived from an EMBL/GenBank/DDBJ whole genome shotgun (WGS) entry which is preliminary data.</text>
</comment>
<gene>
    <name evidence="8" type="ORF">T552_01231</name>
</gene>
<dbReference type="InterPro" id="IPR045076">
    <property type="entry name" value="MutS"/>
</dbReference>
<dbReference type="PANTHER" id="PTHR11361:SF34">
    <property type="entry name" value="DNA MISMATCH REPAIR PROTEIN MSH1, MITOCHONDRIAL"/>
    <property type="match status" value="1"/>
</dbReference>
<dbReference type="Gene3D" id="3.30.420.110">
    <property type="entry name" value="MutS, connector domain"/>
    <property type="match status" value="1"/>
</dbReference>
<proteinExistence type="inferred from homology"/>
<dbReference type="InterPro" id="IPR036187">
    <property type="entry name" value="DNA_mismatch_repair_MutS_sf"/>
</dbReference>
<reference evidence="9" key="1">
    <citation type="journal article" date="2016" name="Nat. Commun.">
        <title>Genome analysis of three Pneumocystis species reveals adaptation mechanisms to life exclusively in mammalian hosts.</title>
        <authorList>
            <person name="Ma L."/>
            <person name="Chen Z."/>
            <person name="Huang D.W."/>
            <person name="Kutty G."/>
            <person name="Ishihara M."/>
            <person name="Wang H."/>
            <person name="Abouelleil A."/>
            <person name="Bishop L."/>
            <person name="Davey E."/>
            <person name="Deng R."/>
            <person name="Deng X."/>
            <person name="Fan L."/>
            <person name="Fantoni G."/>
            <person name="Fitzgerald M."/>
            <person name="Gogineni E."/>
            <person name="Goldberg J.M."/>
            <person name="Handley G."/>
            <person name="Hu X."/>
            <person name="Huber C."/>
            <person name="Jiao X."/>
            <person name="Jones K."/>
            <person name="Levin J.Z."/>
            <person name="Liu Y."/>
            <person name="Macdonald P."/>
            <person name="Melnikov A."/>
            <person name="Raley C."/>
            <person name="Sassi M."/>
            <person name="Sherman B.T."/>
            <person name="Song X."/>
            <person name="Sykes S."/>
            <person name="Tran B."/>
            <person name="Walsh L."/>
            <person name="Xia Y."/>
            <person name="Yang J."/>
            <person name="Young S."/>
            <person name="Zeng Q."/>
            <person name="Zheng X."/>
            <person name="Stephens R."/>
            <person name="Nusbaum C."/>
            <person name="Birren B.W."/>
            <person name="Azadi P."/>
            <person name="Lempicki R.A."/>
            <person name="Cuomo C.A."/>
            <person name="Kovacs J.A."/>
        </authorList>
    </citation>
    <scope>NUCLEOTIDE SEQUENCE [LARGE SCALE GENOMIC DNA]</scope>
    <source>
        <strain evidence="9">B80</strain>
    </source>
</reference>
<dbReference type="RefSeq" id="XP_018226469.1">
    <property type="nucleotide sequence ID" value="XM_018369820.1"/>
</dbReference>
<dbReference type="SUPFAM" id="SSF53150">
    <property type="entry name" value="DNA repair protein MutS, domain II"/>
    <property type="match status" value="1"/>
</dbReference>
<dbReference type="Proteomes" id="UP000054454">
    <property type="component" value="Unassembled WGS sequence"/>
</dbReference>
<accession>A0A0W4ZLM3</accession>